<dbReference type="Gene3D" id="1.20.1440.60">
    <property type="entry name" value="23S rRNA-intervening sequence"/>
    <property type="match status" value="1"/>
</dbReference>
<dbReference type="Proteomes" id="UP000317169">
    <property type="component" value="Unassembled WGS sequence"/>
</dbReference>
<dbReference type="PIRSF" id="PIRSF035652">
    <property type="entry name" value="CHP02436"/>
    <property type="match status" value="1"/>
</dbReference>
<dbReference type="AlphaFoldDB" id="A0A507ZK94"/>
<dbReference type="EMBL" id="VIAR01000011">
    <property type="protein sequence ID" value="TQD36288.1"/>
    <property type="molecule type" value="Genomic_DNA"/>
</dbReference>
<dbReference type="OrthoDB" id="285993at2"/>
<dbReference type="Pfam" id="PF05635">
    <property type="entry name" value="23S_rRNA_IVP"/>
    <property type="match status" value="1"/>
</dbReference>
<dbReference type="InterPro" id="IPR012657">
    <property type="entry name" value="23S_rRNA-intervening_sequence"/>
</dbReference>
<name>A0A507ZK94_9FLAO</name>
<dbReference type="InterPro" id="IPR036583">
    <property type="entry name" value="23S_rRNA_IVS_sf"/>
</dbReference>
<dbReference type="PANTHER" id="PTHR38471:SF2">
    <property type="entry name" value="FOUR HELIX BUNDLE PROTEIN"/>
    <property type="match status" value="1"/>
</dbReference>
<dbReference type="NCBIfam" id="TIGR02436">
    <property type="entry name" value="four helix bundle protein"/>
    <property type="match status" value="1"/>
</dbReference>
<keyword evidence="2" id="KW-1185">Reference proteome</keyword>
<dbReference type="PANTHER" id="PTHR38471">
    <property type="entry name" value="FOUR HELIX BUNDLE PROTEIN"/>
    <property type="match status" value="1"/>
</dbReference>
<dbReference type="RefSeq" id="WP_141422317.1">
    <property type="nucleotide sequence ID" value="NZ_VIAR01000011.1"/>
</dbReference>
<protein>
    <submittedName>
        <fullName evidence="1">Four helix bundle protein</fullName>
    </submittedName>
</protein>
<comment type="caution">
    <text evidence="1">The sequence shown here is derived from an EMBL/GenBank/DDBJ whole genome shotgun (WGS) entry which is preliminary data.</text>
</comment>
<organism evidence="1 2">
    <name type="scientific">Haloflavibacter putidus</name>
    <dbReference type="NCBI Taxonomy" id="2576776"/>
    <lineage>
        <taxon>Bacteria</taxon>
        <taxon>Pseudomonadati</taxon>
        <taxon>Bacteroidota</taxon>
        <taxon>Flavobacteriia</taxon>
        <taxon>Flavobacteriales</taxon>
        <taxon>Flavobacteriaceae</taxon>
        <taxon>Haloflavibacter</taxon>
    </lineage>
</organism>
<accession>A0A507ZK94</accession>
<dbReference type="SUPFAM" id="SSF158446">
    <property type="entry name" value="IVS-encoded protein-like"/>
    <property type="match status" value="1"/>
</dbReference>
<evidence type="ECO:0000313" key="2">
    <source>
        <dbReference type="Proteomes" id="UP000317169"/>
    </source>
</evidence>
<sequence>MKEQLKKRTKSFAHECVKLTAFLPNTYVANHIKKQLIRCATSVAANYRAVCLAQSKPSFIAKLSIVIEEVDEANFWLEFAVDERLISKEKIKSLLNESRELTSIFIASRKTLKNR</sequence>
<reference evidence="1 2" key="1">
    <citation type="submission" date="2019-06" db="EMBL/GenBank/DDBJ databases">
        <title>Flavibacter putida gen. nov., sp. nov., a novel marine bacterium of the family Flavobacteriaceae isolated from coastal seawater.</title>
        <authorList>
            <person name="Feng X."/>
        </authorList>
    </citation>
    <scope>NUCLEOTIDE SEQUENCE [LARGE SCALE GENOMIC DNA]</scope>
    <source>
        <strain evidence="1 2">PLHSN227</strain>
    </source>
</reference>
<evidence type="ECO:0000313" key="1">
    <source>
        <dbReference type="EMBL" id="TQD36288.1"/>
    </source>
</evidence>
<gene>
    <name evidence="1" type="ORF">FKR84_10775</name>
</gene>
<proteinExistence type="predicted"/>